<keyword evidence="2" id="KW-1185">Reference proteome</keyword>
<proteinExistence type="predicted"/>
<protein>
    <submittedName>
        <fullName evidence="1">Uncharacterized protein</fullName>
    </submittedName>
</protein>
<gene>
    <name evidence="1" type="ORF">CPB83DRAFT_751286</name>
</gene>
<organism evidence="1 2">
    <name type="scientific">Crepidotus variabilis</name>
    <dbReference type="NCBI Taxonomy" id="179855"/>
    <lineage>
        <taxon>Eukaryota</taxon>
        <taxon>Fungi</taxon>
        <taxon>Dikarya</taxon>
        <taxon>Basidiomycota</taxon>
        <taxon>Agaricomycotina</taxon>
        <taxon>Agaricomycetes</taxon>
        <taxon>Agaricomycetidae</taxon>
        <taxon>Agaricales</taxon>
        <taxon>Agaricineae</taxon>
        <taxon>Crepidotaceae</taxon>
        <taxon>Crepidotus</taxon>
    </lineage>
</organism>
<dbReference type="Proteomes" id="UP000807306">
    <property type="component" value="Unassembled WGS sequence"/>
</dbReference>
<dbReference type="OrthoDB" id="3265433at2759"/>
<reference evidence="1" key="1">
    <citation type="submission" date="2020-11" db="EMBL/GenBank/DDBJ databases">
        <authorList>
            <consortium name="DOE Joint Genome Institute"/>
            <person name="Ahrendt S."/>
            <person name="Riley R."/>
            <person name="Andreopoulos W."/>
            <person name="Labutti K."/>
            <person name="Pangilinan J."/>
            <person name="Ruiz-Duenas F.J."/>
            <person name="Barrasa J.M."/>
            <person name="Sanchez-Garcia M."/>
            <person name="Camarero S."/>
            <person name="Miyauchi S."/>
            <person name="Serrano A."/>
            <person name="Linde D."/>
            <person name="Babiker R."/>
            <person name="Drula E."/>
            <person name="Ayuso-Fernandez I."/>
            <person name="Pacheco R."/>
            <person name="Padilla G."/>
            <person name="Ferreira P."/>
            <person name="Barriuso J."/>
            <person name="Kellner H."/>
            <person name="Castanera R."/>
            <person name="Alfaro M."/>
            <person name="Ramirez L."/>
            <person name="Pisabarro A.G."/>
            <person name="Kuo A."/>
            <person name="Tritt A."/>
            <person name="Lipzen A."/>
            <person name="He G."/>
            <person name="Yan M."/>
            <person name="Ng V."/>
            <person name="Cullen D."/>
            <person name="Martin F."/>
            <person name="Rosso M.-N."/>
            <person name="Henrissat B."/>
            <person name="Hibbett D."/>
            <person name="Martinez A.T."/>
            <person name="Grigoriev I.V."/>
        </authorList>
    </citation>
    <scope>NUCLEOTIDE SEQUENCE</scope>
    <source>
        <strain evidence="1">CBS 506.95</strain>
    </source>
</reference>
<feature type="non-terminal residue" evidence="1">
    <location>
        <position position="70"/>
    </location>
</feature>
<dbReference type="EMBL" id="MU158094">
    <property type="protein sequence ID" value="KAF9521380.1"/>
    <property type="molecule type" value="Genomic_DNA"/>
</dbReference>
<sequence length="70" mass="8560">VYRLHWLRARAQRDRWAEELENTEHEMTRTVLFFIHQAAVWKKYRAVAEQNQSGGEVAYCEQQIHMWNEL</sequence>
<evidence type="ECO:0000313" key="2">
    <source>
        <dbReference type="Proteomes" id="UP000807306"/>
    </source>
</evidence>
<dbReference type="AlphaFoldDB" id="A0A9P6E2U4"/>
<feature type="non-terminal residue" evidence="1">
    <location>
        <position position="1"/>
    </location>
</feature>
<accession>A0A9P6E2U4</accession>
<evidence type="ECO:0000313" key="1">
    <source>
        <dbReference type="EMBL" id="KAF9521380.1"/>
    </source>
</evidence>
<name>A0A9P6E2U4_9AGAR</name>
<comment type="caution">
    <text evidence="1">The sequence shown here is derived from an EMBL/GenBank/DDBJ whole genome shotgun (WGS) entry which is preliminary data.</text>
</comment>